<protein>
    <submittedName>
        <fullName evidence="2">Uncharacterized protein</fullName>
    </submittedName>
</protein>
<reference evidence="2" key="1">
    <citation type="journal article" date="2023" name="Plant J.">
        <title>Genome sequences and population genomics provide insights into the demographic history, inbreeding, and mutation load of two 'living fossil' tree species of Dipteronia.</title>
        <authorList>
            <person name="Feng Y."/>
            <person name="Comes H.P."/>
            <person name="Chen J."/>
            <person name="Zhu S."/>
            <person name="Lu R."/>
            <person name="Zhang X."/>
            <person name="Li P."/>
            <person name="Qiu J."/>
            <person name="Olsen K.M."/>
            <person name="Qiu Y."/>
        </authorList>
    </citation>
    <scope>NUCLEOTIDE SEQUENCE</scope>
    <source>
        <strain evidence="2">NBL</strain>
    </source>
</reference>
<evidence type="ECO:0000313" key="3">
    <source>
        <dbReference type="Proteomes" id="UP001281410"/>
    </source>
</evidence>
<feature type="region of interest" description="Disordered" evidence="1">
    <location>
        <begin position="1"/>
        <end position="30"/>
    </location>
</feature>
<dbReference type="Proteomes" id="UP001281410">
    <property type="component" value="Unassembled WGS sequence"/>
</dbReference>
<gene>
    <name evidence="2" type="ORF">Dsin_023172</name>
</gene>
<comment type="caution">
    <text evidence="2">The sequence shown here is derived from an EMBL/GenBank/DDBJ whole genome shotgun (WGS) entry which is preliminary data.</text>
</comment>
<name>A0AAE0A3R7_9ROSI</name>
<evidence type="ECO:0000313" key="2">
    <source>
        <dbReference type="EMBL" id="KAK3199757.1"/>
    </source>
</evidence>
<dbReference type="AlphaFoldDB" id="A0AAE0A3R7"/>
<dbReference type="EMBL" id="JANJYJ010000007">
    <property type="protein sequence ID" value="KAK3199757.1"/>
    <property type="molecule type" value="Genomic_DNA"/>
</dbReference>
<sequence length="167" mass="19106">MGVDPDESLIEEVDNDISNELEESDDENVDENATEVCNNFMSDDEDATRGESIRDTLVFEMWRDYYRATGAGAETAKEKRKRWDNGSRYNYETVEGIDLLLSQNEVTLESFDRMDDYINTMFSSLHDRYSITILPKAASELDGLICKVGFENCSFVAFMTVFVLLLL</sequence>
<proteinExistence type="predicted"/>
<keyword evidence="3" id="KW-1185">Reference proteome</keyword>
<evidence type="ECO:0000256" key="1">
    <source>
        <dbReference type="SAM" id="MobiDB-lite"/>
    </source>
</evidence>
<accession>A0AAE0A3R7</accession>
<organism evidence="2 3">
    <name type="scientific">Dipteronia sinensis</name>
    <dbReference type="NCBI Taxonomy" id="43782"/>
    <lineage>
        <taxon>Eukaryota</taxon>
        <taxon>Viridiplantae</taxon>
        <taxon>Streptophyta</taxon>
        <taxon>Embryophyta</taxon>
        <taxon>Tracheophyta</taxon>
        <taxon>Spermatophyta</taxon>
        <taxon>Magnoliopsida</taxon>
        <taxon>eudicotyledons</taxon>
        <taxon>Gunneridae</taxon>
        <taxon>Pentapetalae</taxon>
        <taxon>rosids</taxon>
        <taxon>malvids</taxon>
        <taxon>Sapindales</taxon>
        <taxon>Sapindaceae</taxon>
        <taxon>Hippocastanoideae</taxon>
        <taxon>Acereae</taxon>
        <taxon>Dipteronia</taxon>
    </lineage>
</organism>